<feature type="region of interest" description="Disordered" evidence="1">
    <location>
        <begin position="153"/>
        <end position="198"/>
    </location>
</feature>
<dbReference type="Proteomes" id="UP000275267">
    <property type="component" value="Unassembled WGS sequence"/>
</dbReference>
<name>A0A3L6RAK1_PANMI</name>
<keyword evidence="3" id="KW-1185">Reference proteome</keyword>
<dbReference type="EMBL" id="PQIB02000009">
    <property type="protein sequence ID" value="RLM99385.1"/>
    <property type="molecule type" value="Genomic_DNA"/>
</dbReference>
<proteinExistence type="predicted"/>
<gene>
    <name evidence="2" type="ORF">C2845_PM06G16300</name>
</gene>
<evidence type="ECO:0000256" key="1">
    <source>
        <dbReference type="SAM" id="MobiDB-lite"/>
    </source>
</evidence>
<comment type="caution">
    <text evidence="2">The sequence shown here is derived from an EMBL/GenBank/DDBJ whole genome shotgun (WGS) entry which is preliminary data.</text>
</comment>
<feature type="region of interest" description="Disordered" evidence="1">
    <location>
        <begin position="228"/>
        <end position="288"/>
    </location>
</feature>
<evidence type="ECO:0000313" key="2">
    <source>
        <dbReference type="EMBL" id="RLM99385.1"/>
    </source>
</evidence>
<sequence length="349" mass="38139">MQALKLIWHATMTNICNPLHFCHPSTSSLSFPLRPLPLRLLRRDVRPAACAGGRRRRWWPGTGGLEERFNALARDGLLARDARGRRRTRARGRGRAASRPPRRGCPPPSTFISSAAGAVVLVDGEAVAEFDFVPAEVDLRRRRHSISAAMEALAASGRQQEMRLSPSTRDAKSSARTRQHTRRPPPPHASTRDGLRGTVRAWAGAATTARSRGRLRGARLAGWRGRLRAQPRGAAVASGRRNLPWTAAGEADDGGAERWRQVGRGDGKKGAPWPHPARSRHPAAPRGAAPALLGEESPLVGGFGLPVLLGEESGEVERRHERELACRAPLIFRGRNEQDKLVEHELIDA</sequence>
<accession>A0A3L6RAK1</accession>
<reference evidence="3" key="1">
    <citation type="journal article" date="2019" name="Nat. Commun.">
        <title>The genome of broomcorn millet.</title>
        <authorList>
            <person name="Zou C."/>
            <person name="Miki D."/>
            <person name="Li D."/>
            <person name="Tang Q."/>
            <person name="Xiao L."/>
            <person name="Rajput S."/>
            <person name="Deng P."/>
            <person name="Jia W."/>
            <person name="Huang R."/>
            <person name="Zhang M."/>
            <person name="Sun Y."/>
            <person name="Hu J."/>
            <person name="Fu X."/>
            <person name="Schnable P.S."/>
            <person name="Li F."/>
            <person name="Zhang H."/>
            <person name="Feng B."/>
            <person name="Zhu X."/>
            <person name="Liu R."/>
            <person name="Schnable J.C."/>
            <person name="Zhu J.-K."/>
            <person name="Zhang H."/>
        </authorList>
    </citation>
    <scope>NUCLEOTIDE SEQUENCE [LARGE SCALE GENOMIC DNA]</scope>
</reference>
<feature type="compositionally biased region" description="Basic residues" evidence="1">
    <location>
        <begin position="175"/>
        <end position="185"/>
    </location>
</feature>
<dbReference type="AlphaFoldDB" id="A0A3L6RAK1"/>
<feature type="compositionally biased region" description="Basic residues" evidence="1">
    <location>
        <begin position="83"/>
        <end position="102"/>
    </location>
</feature>
<protein>
    <submittedName>
        <fullName evidence="2">Uncharacterized protein</fullName>
    </submittedName>
</protein>
<evidence type="ECO:0000313" key="3">
    <source>
        <dbReference type="Proteomes" id="UP000275267"/>
    </source>
</evidence>
<feature type="region of interest" description="Disordered" evidence="1">
    <location>
        <begin position="80"/>
        <end position="109"/>
    </location>
</feature>
<feature type="compositionally biased region" description="Basic and acidic residues" evidence="1">
    <location>
        <begin position="255"/>
        <end position="269"/>
    </location>
</feature>
<organism evidence="2 3">
    <name type="scientific">Panicum miliaceum</name>
    <name type="common">Proso millet</name>
    <name type="synonym">Broomcorn millet</name>
    <dbReference type="NCBI Taxonomy" id="4540"/>
    <lineage>
        <taxon>Eukaryota</taxon>
        <taxon>Viridiplantae</taxon>
        <taxon>Streptophyta</taxon>
        <taxon>Embryophyta</taxon>
        <taxon>Tracheophyta</taxon>
        <taxon>Spermatophyta</taxon>
        <taxon>Magnoliopsida</taxon>
        <taxon>Liliopsida</taxon>
        <taxon>Poales</taxon>
        <taxon>Poaceae</taxon>
        <taxon>PACMAD clade</taxon>
        <taxon>Panicoideae</taxon>
        <taxon>Panicodae</taxon>
        <taxon>Paniceae</taxon>
        <taxon>Panicinae</taxon>
        <taxon>Panicum</taxon>
        <taxon>Panicum sect. Panicum</taxon>
    </lineage>
</organism>